<accession>A0A7X5V1P6</accession>
<gene>
    <name evidence="1" type="ORF">FHR20_003220</name>
</gene>
<comment type="caution">
    <text evidence="1">The sequence shown here is derived from an EMBL/GenBank/DDBJ whole genome shotgun (WGS) entry which is preliminary data.</text>
</comment>
<proteinExistence type="predicted"/>
<reference evidence="1 2" key="1">
    <citation type="submission" date="2020-03" db="EMBL/GenBank/DDBJ databases">
        <title>Genomic Encyclopedia of Type Strains, Phase IV (KMG-IV): sequencing the most valuable type-strain genomes for metagenomic binning, comparative biology and taxonomic classification.</title>
        <authorList>
            <person name="Goeker M."/>
        </authorList>
    </citation>
    <scope>NUCLEOTIDE SEQUENCE [LARGE SCALE GENOMIC DNA]</scope>
    <source>
        <strain evidence="1 2">DSM 4733</strain>
    </source>
</reference>
<dbReference type="Proteomes" id="UP000564677">
    <property type="component" value="Unassembled WGS sequence"/>
</dbReference>
<evidence type="ECO:0000313" key="1">
    <source>
        <dbReference type="EMBL" id="NIJ66247.1"/>
    </source>
</evidence>
<dbReference type="EMBL" id="JAASQV010000003">
    <property type="protein sequence ID" value="NIJ66247.1"/>
    <property type="molecule type" value="Genomic_DNA"/>
</dbReference>
<dbReference type="AlphaFoldDB" id="A0A7X5V1P6"/>
<name>A0A7X5V1P6_9SPHN</name>
<sequence>MYDQVVALPLQRGDLRAVDIEPNHAGAG</sequence>
<protein>
    <submittedName>
        <fullName evidence="1">Uncharacterized protein</fullName>
    </submittedName>
</protein>
<evidence type="ECO:0000313" key="2">
    <source>
        <dbReference type="Proteomes" id="UP000564677"/>
    </source>
</evidence>
<keyword evidence="2" id="KW-1185">Reference proteome</keyword>
<organism evidence="1 2">
    <name type="scientific">Sphingomonas leidyi</name>
    <dbReference type="NCBI Taxonomy" id="68569"/>
    <lineage>
        <taxon>Bacteria</taxon>
        <taxon>Pseudomonadati</taxon>
        <taxon>Pseudomonadota</taxon>
        <taxon>Alphaproteobacteria</taxon>
        <taxon>Sphingomonadales</taxon>
        <taxon>Sphingomonadaceae</taxon>
        <taxon>Sphingomonas</taxon>
    </lineage>
</organism>